<evidence type="ECO:0000313" key="3">
    <source>
        <dbReference type="Proteomes" id="UP000290819"/>
    </source>
</evidence>
<comment type="caution">
    <text evidence="2">The sequence shown here is derived from an EMBL/GenBank/DDBJ whole genome shotgun (WGS) entry which is preliminary data.</text>
</comment>
<keyword evidence="3" id="KW-1185">Reference proteome</keyword>
<proteinExistence type="predicted"/>
<dbReference type="Gene3D" id="1.10.10.10">
    <property type="entry name" value="Winged helix-like DNA-binding domain superfamily/Winged helix DNA-binding domain"/>
    <property type="match status" value="1"/>
</dbReference>
<gene>
    <name evidence="2" type="ORF">B5V03_01955</name>
</gene>
<accession>A0A4Q1VRY9</accession>
<dbReference type="InterPro" id="IPR000792">
    <property type="entry name" value="Tscrpt_reg_LuxR_C"/>
</dbReference>
<name>A0A4Q1VRY9_9BRAD</name>
<dbReference type="GO" id="GO:0003677">
    <property type="term" value="F:DNA binding"/>
    <property type="evidence" value="ECO:0007669"/>
    <property type="project" value="InterPro"/>
</dbReference>
<sequence length="384" mass="42153">MPIDANPVPAADPFLLRLYKSCTEPRRWPEIMDLLCAELGAHSAIVQGLVLEGPRAATFWMAHDSRTNLAPYQASISDSGNPRLDRKRLHSSVGRLVRDEDLFDGDEWPIQQRLQQQLSALGYGRFLGGLISVGPGYYMALALHREVGDNGDFSDREKDRIAALLPHFAQALQLTQSVACSRSAEALLRGLLERWKCGLIVCDADGHVLWRNEQALMSLTCGGGLRLRNGMLYAATAESQQRLELALRRQVGRNAPGFVVLDAGGRRWQLAVQELQPATVGSAEPLLLIALTGDQPAGVISAESLVSLFELTDAESRLTSALVAGSTLEEYAVRRGVELSTVRYQLKQVLAKTGTRRQVDLVRRVLCSAAAYVVGSREQIVRCR</sequence>
<dbReference type="SMART" id="SM00421">
    <property type="entry name" value="HTH_LUXR"/>
    <property type="match status" value="1"/>
</dbReference>
<reference evidence="2 3" key="1">
    <citation type="submission" date="2017-03" db="EMBL/GenBank/DDBJ databases">
        <authorList>
            <person name="Safronova V.I."/>
            <person name="Sazanova A.L."/>
            <person name="Chirak E.R."/>
        </authorList>
    </citation>
    <scope>NUCLEOTIDE SEQUENCE [LARGE SCALE GENOMIC DNA]</scope>
    <source>
        <strain evidence="2 3">Opo-243</strain>
    </source>
</reference>
<feature type="domain" description="HTH luxR-type" evidence="1">
    <location>
        <begin position="308"/>
        <end position="365"/>
    </location>
</feature>
<dbReference type="GO" id="GO:0006355">
    <property type="term" value="P:regulation of DNA-templated transcription"/>
    <property type="evidence" value="ECO:0007669"/>
    <property type="project" value="InterPro"/>
</dbReference>
<dbReference type="InterPro" id="IPR016032">
    <property type="entry name" value="Sig_transdc_resp-reg_C-effctor"/>
</dbReference>
<protein>
    <recommendedName>
        <fullName evidence="1">HTH luxR-type domain-containing protein</fullName>
    </recommendedName>
</protein>
<dbReference type="Proteomes" id="UP000290819">
    <property type="component" value="Unassembled WGS sequence"/>
</dbReference>
<dbReference type="AlphaFoldDB" id="A0A4Q1VRY9"/>
<dbReference type="EMBL" id="MZXW01000004">
    <property type="protein sequence ID" value="RXT54233.1"/>
    <property type="molecule type" value="Genomic_DNA"/>
</dbReference>
<evidence type="ECO:0000313" key="2">
    <source>
        <dbReference type="EMBL" id="RXT54233.1"/>
    </source>
</evidence>
<dbReference type="InterPro" id="IPR036388">
    <property type="entry name" value="WH-like_DNA-bd_sf"/>
</dbReference>
<organism evidence="2 3">
    <name type="scientific">Bradyrhizobium betae</name>
    <dbReference type="NCBI Taxonomy" id="244734"/>
    <lineage>
        <taxon>Bacteria</taxon>
        <taxon>Pseudomonadati</taxon>
        <taxon>Pseudomonadota</taxon>
        <taxon>Alphaproteobacteria</taxon>
        <taxon>Hyphomicrobiales</taxon>
        <taxon>Nitrobacteraceae</taxon>
        <taxon>Bradyrhizobium</taxon>
    </lineage>
</organism>
<dbReference type="SUPFAM" id="SSF46894">
    <property type="entry name" value="C-terminal effector domain of the bipartite response regulators"/>
    <property type="match status" value="1"/>
</dbReference>
<evidence type="ECO:0000259" key="1">
    <source>
        <dbReference type="SMART" id="SM00421"/>
    </source>
</evidence>